<sequence length="353" mass="37626">MHGDRTRELSAAIQTAMADNTPLNIAGGNSKEFLGRTPQGTRLSTAAHRGILHYEPSELVITARAGTTLRELEHTLAEHGQVLACEPPHFGDSATLGGAVACGLSGPRRPYAGSVRDFVLGCRIINGRGEVLHFGGEVMKNVAGYDVSRLMCGAMGTLGLLLDISIKVLPRPATETTLAQECTAAVALARMNAWAGRPLPLSAAMYDGEQLRFRLSGAASAVKAARQHMGGDPVTDADHFWRDLNEQRHAFFADARSLWRLSLPPASAPLDLPGKSLIDWGGAQRWLVSSADEGLIRAAAVAAGGHATLFRGGARDAERFHPLPPNLLALHRSLKQAFDPAGIFNPGRLYANL</sequence>
<evidence type="ECO:0000259" key="5">
    <source>
        <dbReference type="PROSITE" id="PS51387"/>
    </source>
</evidence>
<dbReference type="SUPFAM" id="SSF56176">
    <property type="entry name" value="FAD-binding/transporter-associated domain-like"/>
    <property type="match status" value="1"/>
</dbReference>
<dbReference type="InterPro" id="IPR004113">
    <property type="entry name" value="FAD-bd_oxidored_4_C"/>
</dbReference>
<dbReference type="InterPro" id="IPR016166">
    <property type="entry name" value="FAD-bd_PCMH"/>
</dbReference>
<dbReference type="InterPro" id="IPR036318">
    <property type="entry name" value="FAD-bd_PCMH-like_sf"/>
</dbReference>
<evidence type="ECO:0000256" key="2">
    <source>
        <dbReference type="ARBA" id="ARBA00022630"/>
    </source>
</evidence>
<name>A0A1F6UG54_9PROT</name>
<dbReference type="Gene3D" id="1.10.45.10">
    <property type="entry name" value="Vanillyl-alcohol Oxidase, Chain A, domain 4"/>
    <property type="match status" value="1"/>
</dbReference>
<keyword evidence="4" id="KW-0560">Oxidoreductase</keyword>
<dbReference type="InterPro" id="IPR016171">
    <property type="entry name" value="Vanillyl_alc_oxidase_C-sub2"/>
</dbReference>
<evidence type="ECO:0000313" key="6">
    <source>
        <dbReference type="EMBL" id="OGI56375.1"/>
    </source>
</evidence>
<dbReference type="Proteomes" id="UP000177950">
    <property type="component" value="Unassembled WGS sequence"/>
</dbReference>
<comment type="caution">
    <text evidence="6">The sequence shown here is derived from an EMBL/GenBank/DDBJ whole genome shotgun (WGS) entry which is preliminary data.</text>
</comment>
<organism evidence="6 7">
    <name type="scientific">Candidatus Muproteobacteria bacterium RBG_19FT_COMBO_61_10</name>
    <dbReference type="NCBI Taxonomy" id="1817761"/>
    <lineage>
        <taxon>Bacteria</taxon>
        <taxon>Pseudomonadati</taxon>
        <taxon>Pseudomonadota</taxon>
        <taxon>Candidatus Muproteobacteria</taxon>
    </lineage>
</organism>
<dbReference type="GO" id="GO:0016491">
    <property type="term" value="F:oxidoreductase activity"/>
    <property type="evidence" value="ECO:0007669"/>
    <property type="project" value="UniProtKB-KW"/>
</dbReference>
<evidence type="ECO:0000256" key="1">
    <source>
        <dbReference type="ARBA" id="ARBA00001974"/>
    </source>
</evidence>
<evidence type="ECO:0000256" key="3">
    <source>
        <dbReference type="ARBA" id="ARBA00022827"/>
    </source>
</evidence>
<dbReference type="NCBIfam" id="NF008439">
    <property type="entry name" value="PRK11282.1"/>
    <property type="match status" value="1"/>
</dbReference>
<dbReference type="EMBL" id="MFSV01000191">
    <property type="protein sequence ID" value="OGI56375.1"/>
    <property type="molecule type" value="Genomic_DNA"/>
</dbReference>
<dbReference type="Gene3D" id="3.30.465.10">
    <property type="match status" value="1"/>
</dbReference>
<keyword evidence="2" id="KW-0285">Flavoprotein</keyword>
<dbReference type="AlphaFoldDB" id="A0A1F6UG54"/>
<dbReference type="Pfam" id="PF01565">
    <property type="entry name" value="FAD_binding_4"/>
    <property type="match status" value="1"/>
</dbReference>
<dbReference type="PROSITE" id="PS51387">
    <property type="entry name" value="FAD_PCMH"/>
    <property type="match status" value="1"/>
</dbReference>
<evidence type="ECO:0000313" key="7">
    <source>
        <dbReference type="Proteomes" id="UP000177950"/>
    </source>
</evidence>
<dbReference type="InterPro" id="IPR016169">
    <property type="entry name" value="FAD-bd_PCMH_sub2"/>
</dbReference>
<comment type="cofactor">
    <cofactor evidence="1">
        <name>FAD</name>
        <dbReference type="ChEBI" id="CHEBI:57692"/>
    </cofactor>
</comment>
<reference evidence="6 7" key="1">
    <citation type="journal article" date="2016" name="Nat. Commun.">
        <title>Thousands of microbial genomes shed light on interconnected biogeochemical processes in an aquifer system.</title>
        <authorList>
            <person name="Anantharaman K."/>
            <person name="Brown C.T."/>
            <person name="Hug L.A."/>
            <person name="Sharon I."/>
            <person name="Castelle C.J."/>
            <person name="Probst A.J."/>
            <person name="Thomas B.C."/>
            <person name="Singh A."/>
            <person name="Wilkins M.J."/>
            <person name="Karaoz U."/>
            <person name="Brodie E.L."/>
            <person name="Williams K.H."/>
            <person name="Hubbard S.S."/>
            <person name="Banfield J.F."/>
        </authorList>
    </citation>
    <scope>NUCLEOTIDE SEQUENCE [LARGE SCALE GENOMIC DNA]</scope>
</reference>
<dbReference type="InterPro" id="IPR006094">
    <property type="entry name" value="Oxid_FAD_bind_N"/>
</dbReference>
<dbReference type="SUPFAM" id="SSF55103">
    <property type="entry name" value="FAD-linked oxidases, C-terminal domain"/>
    <property type="match status" value="1"/>
</dbReference>
<dbReference type="PANTHER" id="PTHR11748:SF103">
    <property type="entry name" value="GLYCOLATE OXIDASE SUBUNIT GLCE"/>
    <property type="match status" value="1"/>
</dbReference>
<protein>
    <submittedName>
        <fullName evidence="6">Glycolate oxidase subunit GlcE</fullName>
    </submittedName>
</protein>
<dbReference type="PANTHER" id="PTHR11748">
    <property type="entry name" value="D-LACTATE DEHYDROGENASE"/>
    <property type="match status" value="1"/>
</dbReference>
<dbReference type="InterPro" id="IPR016164">
    <property type="entry name" value="FAD-linked_Oxase-like_C"/>
</dbReference>
<accession>A0A1F6UG54</accession>
<keyword evidence="3" id="KW-0274">FAD</keyword>
<feature type="domain" description="FAD-binding PCMH-type" evidence="5">
    <location>
        <begin position="1"/>
        <end position="171"/>
    </location>
</feature>
<evidence type="ECO:0000256" key="4">
    <source>
        <dbReference type="ARBA" id="ARBA00023002"/>
    </source>
</evidence>
<gene>
    <name evidence="6" type="ORF">A2V58_03365</name>
</gene>
<dbReference type="Pfam" id="PF02913">
    <property type="entry name" value="FAD-oxidase_C"/>
    <property type="match status" value="1"/>
</dbReference>
<proteinExistence type="predicted"/>
<dbReference type="GO" id="GO:0071949">
    <property type="term" value="F:FAD binding"/>
    <property type="evidence" value="ECO:0007669"/>
    <property type="project" value="InterPro"/>
</dbReference>